<evidence type="ECO:0000313" key="9">
    <source>
        <dbReference type="Proteomes" id="UP001107558"/>
    </source>
</evidence>
<dbReference type="InterPro" id="IPR001128">
    <property type="entry name" value="Cyt_P450"/>
</dbReference>
<evidence type="ECO:0000256" key="3">
    <source>
        <dbReference type="ARBA" id="ARBA00022617"/>
    </source>
</evidence>
<evidence type="ECO:0008006" key="10">
    <source>
        <dbReference type="Google" id="ProtNLM"/>
    </source>
</evidence>
<dbReference type="PANTHER" id="PTHR24291:SF187">
    <property type="entry name" value="CYTOCHROME P450 4AE1-RELATED"/>
    <property type="match status" value="1"/>
</dbReference>
<organism evidence="8 9">
    <name type="scientific">Polypedilum vanderplanki</name>
    <name type="common">Sleeping chironomid midge</name>
    <dbReference type="NCBI Taxonomy" id="319348"/>
    <lineage>
        <taxon>Eukaryota</taxon>
        <taxon>Metazoa</taxon>
        <taxon>Ecdysozoa</taxon>
        <taxon>Arthropoda</taxon>
        <taxon>Hexapoda</taxon>
        <taxon>Insecta</taxon>
        <taxon>Pterygota</taxon>
        <taxon>Neoptera</taxon>
        <taxon>Endopterygota</taxon>
        <taxon>Diptera</taxon>
        <taxon>Nematocera</taxon>
        <taxon>Chironomoidea</taxon>
        <taxon>Chironomidae</taxon>
        <taxon>Chironominae</taxon>
        <taxon>Polypedilum</taxon>
        <taxon>Polypedilum</taxon>
    </lineage>
</organism>
<dbReference type="GO" id="GO:0016705">
    <property type="term" value="F:oxidoreductase activity, acting on paired donors, with incorporation or reduction of molecular oxygen"/>
    <property type="evidence" value="ECO:0007669"/>
    <property type="project" value="InterPro"/>
</dbReference>
<dbReference type="Proteomes" id="UP001107558">
    <property type="component" value="Chromosome 3"/>
</dbReference>
<evidence type="ECO:0000256" key="2">
    <source>
        <dbReference type="ARBA" id="ARBA00010617"/>
    </source>
</evidence>
<dbReference type="Gene3D" id="1.10.630.10">
    <property type="entry name" value="Cytochrome P450"/>
    <property type="match status" value="1"/>
</dbReference>
<gene>
    <name evidence="8" type="ORF">PVAND_000571</name>
</gene>
<keyword evidence="9" id="KW-1185">Reference proteome</keyword>
<protein>
    <recommendedName>
        <fullName evidence="10">Cytochrome P450</fullName>
    </recommendedName>
</protein>
<proteinExistence type="inferred from homology"/>
<keyword evidence="3" id="KW-0349">Heme</keyword>
<dbReference type="SUPFAM" id="SSF48264">
    <property type="entry name" value="Cytochrome P450"/>
    <property type="match status" value="1"/>
</dbReference>
<evidence type="ECO:0000256" key="1">
    <source>
        <dbReference type="ARBA" id="ARBA00001971"/>
    </source>
</evidence>
<evidence type="ECO:0000256" key="7">
    <source>
        <dbReference type="ARBA" id="ARBA00023033"/>
    </source>
</evidence>
<comment type="caution">
    <text evidence="8">The sequence shown here is derived from an EMBL/GenBank/DDBJ whole genome shotgun (WGS) entry which is preliminary data.</text>
</comment>
<accession>A0A9J6BKZ6</accession>
<comment type="cofactor">
    <cofactor evidence="1">
        <name>heme</name>
        <dbReference type="ChEBI" id="CHEBI:30413"/>
    </cofactor>
</comment>
<dbReference type="Pfam" id="PF00067">
    <property type="entry name" value="p450"/>
    <property type="match status" value="1"/>
</dbReference>
<dbReference type="PANTHER" id="PTHR24291">
    <property type="entry name" value="CYTOCHROME P450 FAMILY 4"/>
    <property type="match status" value="1"/>
</dbReference>
<dbReference type="InterPro" id="IPR002402">
    <property type="entry name" value="Cyt_P450_E_grp-II"/>
</dbReference>
<comment type="similarity">
    <text evidence="2">Belongs to the cytochrome P450 family.</text>
</comment>
<dbReference type="EMBL" id="JADBJN010000003">
    <property type="protein sequence ID" value="KAG5670295.1"/>
    <property type="molecule type" value="Genomic_DNA"/>
</dbReference>
<evidence type="ECO:0000256" key="4">
    <source>
        <dbReference type="ARBA" id="ARBA00022723"/>
    </source>
</evidence>
<reference evidence="8" key="1">
    <citation type="submission" date="2021-03" db="EMBL/GenBank/DDBJ databases">
        <title>Chromosome level genome of the anhydrobiotic midge Polypedilum vanderplanki.</title>
        <authorList>
            <person name="Yoshida Y."/>
            <person name="Kikawada T."/>
            <person name="Gusev O."/>
        </authorList>
    </citation>
    <scope>NUCLEOTIDE SEQUENCE</scope>
    <source>
        <strain evidence="8">NIAS01</strain>
        <tissue evidence="8">Whole body or cell culture</tissue>
    </source>
</reference>
<keyword evidence="7" id="KW-0503">Monooxygenase</keyword>
<evidence type="ECO:0000313" key="8">
    <source>
        <dbReference type="EMBL" id="KAG5670295.1"/>
    </source>
</evidence>
<dbReference type="GO" id="GO:0005506">
    <property type="term" value="F:iron ion binding"/>
    <property type="evidence" value="ECO:0007669"/>
    <property type="project" value="InterPro"/>
</dbReference>
<dbReference type="GO" id="GO:0020037">
    <property type="term" value="F:heme binding"/>
    <property type="evidence" value="ECO:0007669"/>
    <property type="project" value="InterPro"/>
</dbReference>
<keyword evidence="5" id="KW-0560">Oxidoreductase</keyword>
<dbReference type="GO" id="GO:0004497">
    <property type="term" value="F:monooxygenase activity"/>
    <property type="evidence" value="ECO:0007669"/>
    <property type="project" value="UniProtKB-KW"/>
</dbReference>
<dbReference type="OrthoDB" id="1470350at2759"/>
<keyword evidence="4" id="KW-0479">Metal-binding</keyword>
<dbReference type="AlphaFoldDB" id="A0A9J6BKZ6"/>
<dbReference type="InterPro" id="IPR050196">
    <property type="entry name" value="Cytochrome_P450_Monoox"/>
</dbReference>
<keyword evidence="6" id="KW-0408">Iron</keyword>
<name>A0A9J6BKZ6_POLVA</name>
<sequence length="297" mass="34913">MDLLLYLIILMFSAMFWYRKKYGQRNELLEKFQAPEKSMPILRHSFMLINKTPSQILNVFSELAEKCGPVWRFDFSPFTSMITVHDPKILEQILSSQKLIDKSDGYDNISNWLGNGLLMSTGAKWHQRRKIITPTFHFKILEEFVEIMNKHGNVFVKKLKKYNGRPIDVFPLVSLYALDVICESAMGYQLNAQIDDTSEYVKAVKEMASIAFLKSFNVIKRIKFLYQFSNTCKREKVVVEKLHDFTNSVISARRKYLKQREFMADNEKNKDDNDEIGMKKKTAFLAFCYKFKLMDNH</sequence>
<evidence type="ECO:0000256" key="5">
    <source>
        <dbReference type="ARBA" id="ARBA00023002"/>
    </source>
</evidence>
<dbReference type="InterPro" id="IPR036396">
    <property type="entry name" value="Cyt_P450_sf"/>
</dbReference>
<evidence type="ECO:0000256" key="6">
    <source>
        <dbReference type="ARBA" id="ARBA00023004"/>
    </source>
</evidence>
<dbReference type="PRINTS" id="PR00464">
    <property type="entry name" value="EP450II"/>
</dbReference>